<comment type="similarity">
    <text evidence="1">Belongs to the CinA family.</text>
</comment>
<dbReference type="InterPro" id="IPR008136">
    <property type="entry name" value="CinA_C"/>
</dbReference>
<dbReference type="Pfam" id="PF00994">
    <property type="entry name" value="MoCF_biosynth"/>
    <property type="match status" value="1"/>
</dbReference>
<evidence type="ECO:0000313" key="3">
    <source>
        <dbReference type="EMBL" id="RFC53923.1"/>
    </source>
</evidence>
<dbReference type="EMBL" id="QURB01000006">
    <property type="protein sequence ID" value="RFC53923.1"/>
    <property type="molecule type" value="Genomic_DNA"/>
</dbReference>
<dbReference type="SUPFAM" id="SSF142433">
    <property type="entry name" value="CinA-like"/>
    <property type="match status" value="1"/>
</dbReference>
<reference evidence="3 4" key="1">
    <citation type="submission" date="2018-08" db="EMBL/GenBank/DDBJ databases">
        <title>The draft genome squence of Brumimicrobium sp. N62.</title>
        <authorList>
            <person name="Du Z.-J."/>
            <person name="Luo H.-R."/>
        </authorList>
    </citation>
    <scope>NUCLEOTIDE SEQUENCE [LARGE SCALE GENOMIC DNA]</scope>
    <source>
        <strain evidence="3 4">N62</strain>
    </source>
</reference>
<name>A0A3E1EWQ8_9FLAO</name>
<dbReference type="RefSeq" id="WP_116881204.1">
    <property type="nucleotide sequence ID" value="NZ_QURB01000006.1"/>
</dbReference>
<proteinExistence type="inferred from homology"/>
<dbReference type="PANTHER" id="PTHR13939:SF0">
    <property type="entry name" value="NMN AMIDOHYDROLASE-LIKE PROTEIN YFAY"/>
    <property type="match status" value="1"/>
</dbReference>
<keyword evidence="4" id="KW-1185">Reference proteome</keyword>
<evidence type="ECO:0000256" key="1">
    <source>
        <dbReference type="HAMAP-Rule" id="MF_00226"/>
    </source>
</evidence>
<dbReference type="Proteomes" id="UP000257127">
    <property type="component" value="Unassembled WGS sequence"/>
</dbReference>
<dbReference type="InterPro" id="IPR036425">
    <property type="entry name" value="MoaB/Mog-like_dom_sf"/>
</dbReference>
<protein>
    <recommendedName>
        <fullName evidence="1">CinA-like protein</fullName>
    </recommendedName>
</protein>
<evidence type="ECO:0000313" key="4">
    <source>
        <dbReference type="Proteomes" id="UP000257127"/>
    </source>
</evidence>
<dbReference type="PANTHER" id="PTHR13939">
    <property type="entry name" value="NICOTINAMIDE-NUCLEOTIDE AMIDOHYDROLASE PNCC"/>
    <property type="match status" value="1"/>
</dbReference>
<dbReference type="NCBIfam" id="TIGR00200">
    <property type="entry name" value="cinA_nterm"/>
    <property type="match status" value="1"/>
</dbReference>
<dbReference type="AlphaFoldDB" id="A0A3E1EWQ8"/>
<dbReference type="Pfam" id="PF02464">
    <property type="entry name" value="CinA"/>
    <property type="match status" value="1"/>
</dbReference>
<accession>A0A3E1EWQ8</accession>
<dbReference type="InterPro" id="IPR008135">
    <property type="entry name" value="Competence-induced_CinA"/>
</dbReference>
<dbReference type="NCBIfam" id="TIGR00199">
    <property type="entry name" value="PncC_domain"/>
    <property type="match status" value="1"/>
</dbReference>
<dbReference type="Gene3D" id="3.90.950.20">
    <property type="entry name" value="CinA-like"/>
    <property type="match status" value="1"/>
</dbReference>
<dbReference type="NCBIfam" id="TIGR00177">
    <property type="entry name" value="molyb_syn"/>
    <property type="match status" value="1"/>
</dbReference>
<dbReference type="InterPro" id="IPR041424">
    <property type="entry name" value="CinA_KH"/>
</dbReference>
<gene>
    <name evidence="3" type="ORF">DXU93_10265</name>
</gene>
<dbReference type="InterPro" id="IPR001453">
    <property type="entry name" value="MoaB/Mog_dom"/>
</dbReference>
<dbReference type="Pfam" id="PF18146">
    <property type="entry name" value="CinA_KH"/>
    <property type="match status" value="1"/>
</dbReference>
<dbReference type="Gene3D" id="3.40.980.10">
    <property type="entry name" value="MoaB/Mog-like domain"/>
    <property type="match status" value="1"/>
</dbReference>
<dbReference type="NCBIfam" id="NF001813">
    <property type="entry name" value="PRK00549.1"/>
    <property type="match status" value="1"/>
</dbReference>
<dbReference type="SMART" id="SM00852">
    <property type="entry name" value="MoCF_biosynth"/>
    <property type="match status" value="1"/>
</dbReference>
<evidence type="ECO:0000259" key="2">
    <source>
        <dbReference type="SMART" id="SM00852"/>
    </source>
</evidence>
<dbReference type="OrthoDB" id="9801454at2"/>
<dbReference type="PIRSF" id="PIRSF006728">
    <property type="entry name" value="CinA"/>
    <property type="match status" value="1"/>
</dbReference>
<dbReference type="InterPro" id="IPR050101">
    <property type="entry name" value="CinA"/>
</dbReference>
<sequence length="414" mass="45653">MKVGVICIGDELLIGQTVNTNAAWLGQAFRKLGISVYKATTIRDVKQDIIDTVDAFFQETDLVIVTGGLGPTNDDITKATLTEYFGTSLELNKTVLAHVERFFKRRNKEMLDSNIQQAMLPKGATILHNENGTAPGMWFEQNNKTLISLPGVPYEMKSLMKDEVLPLLKSKFHVIGSFHQTVMLQGIGESFLAEKINRWEKRLYQDKLHLAYLPSPGIIKLRITSDKGIEDAGLIQSYIEEIKTDYPQYVYGLNGEDIFEVVGHLLKQNNATVGTVESCTGGGISNSFVANSGSSEYFQGGLITYSNELKHKLANVPEDILNNYGAVSEEVAKAMALGGQKVLNTDYVIAVTGIAGPNGGTEDKPVGLVWMAVATPEGVYTQHHHFGNHRGRNIEKTQLYAANFLRKLLLKIKS</sequence>
<dbReference type="CDD" id="cd00885">
    <property type="entry name" value="cinA"/>
    <property type="match status" value="1"/>
</dbReference>
<dbReference type="InterPro" id="IPR036653">
    <property type="entry name" value="CinA-like_C"/>
</dbReference>
<dbReference type="HAMAP" id="MF_00226_B">
    <property type="entry name" value="CinA_B"/>
    <property type="match status" value="1"/>
</dbReference>
<dbReference type="SUPFAM" id="SSF53218">
    <property type="entry name" value="Molybdenum cofactor biosynthesis proteins"/>
    <property type="match status" value="1"/>
</dbReference>
<feature type="domain" description="MoaB/Mog" evidence="2">
    <location>
        <begin position="4"/>
        <end position="171"/>
    </location>
</feature>
<organism evidence="3 4">
    <name type="scientific">Brumimicrobium aurantiacum</name>
    <dbReference type="NCBI Taxonomy" id="1737063"/>
    <lineage>
        <taxon>Bacteria</taxon>
        <taxon>Pseudomonadati</taxon>
        <taxon>Bacteroidota</taxon>
        <taxon>Flavobacteriia</taxon>
        <taxon>Flavobacteriales</taxon>
        <taxon>Crocinitomicaceae</taxon>
        <taxon>Brumimicrobium</taxon>
    </lineage>
</organism>
<comment type="caution">
    <text evidence="3">The sequence shown here is derived from an EMBL/GenBank/DDBJ whole genome shotgun (WGS) entry which is preliminary data.</text>
</comment>